<dbReference type="InterPro" id="IPR001509">
    <property type="entry name" value="Epimerase_deHydtase"/>
</dbReference>
<dbReference type="SUPFAM" id="SSF51735">
    <property type="entry name" value="NAD(P)-binding Rossmann-fold domains"/>
    <property type="match status" value="1"/>
</dbReference>
<proteinExistence type="predicted"/>
<dbReference type="Pfam" id="PF01370">
    <property type="entry name" value="Epimerase"/>
    <property type="match status" value="1"/>
</dbReference>
<evidence type="ECO:0000313" key="3">
    <source>
        <dbReference type="Proteomes" id="UP000287651"/>
    </source>
</evidence>
<protein>
    <recommendedName>
        <fullName evidence="1">NAD-dependent epimerase/dehydratase domain-containing protein</fullName>
    </recommendedName>
</protein>
<evidence type="ECO:0000313" key="2">
    <source>
        <dbReference type="EMBL" id="RRT48959.1"/>
    </source>
</evidence>
<dbReference type="EMBL" id="AMZH03013618">
    <property type="protein sequence ID" value="RRT48959.1"/>
    <property type="molecule type" value="Genomic_DNA"/>
</dbReference>
<evidence type="ECO:0000259" key="1">
    <source>
        <dbReference type="Pfam" id="PF01370"/>
    </source>
</evidence>
<gene>
    <name evidence="2" type="ORF">B296_00052706</name>
</gene>
<comment type="caution">
    <text evidence="2">The sequence shown here is derived from an EMBL/GenBank/DDBJ whole genome shotgun (WGS) entry which is preliminary data.</text>
</comment>
<dbReference type="InterPro" id="IPR036291">
    <property type="entry name" value="NAD(P)-bd_dom_sf"/>
</dbReference>
<accession>A0A426YB62</accession>
<dbReference type="PANTHER" id="PTHR48079:SF6">
    <property type="entry name" value="NAD(P)-BINDING DOMAIN-CONTAINING PROTEIN-RELATED"/>
    <property type="match status" value="1"/>
</dbReference>
<dbReference type="AlphaFoldDB" id="A0A426YB62"/>
<name>A0A426YB62_ENSVE</name>
<dbReference type="PANTHER" id="PTHR48079">
    <property type="entry name" value="PROTEIN YEEZ"/>
    <property type="match status" value="1"/>
</dbReference>
<sequence>MVKVLVTGATGYLGGRLCHRLLEEGHVVRAFVRRSSDLSSLPSSHPALELAYGDVTDLSSLIDALHGCDVLFHTAALVEPWIPDPSKFIAVSLNPCFPYFGGKMFCTEYEKSKAVADGIALQAAADGTPIVLLYPGVIYGSGKLTSGNFIAKIVRTVLHFQMTRDAKL</sequence>
<dbReference type="Gene3D" id="3.40.50.720">
    <property type="entry name" value="NAD(P)-binding Rossmann-like Domain"/>
    <property type="match status" value="2"/>
</dbReference>
<dbReference type="InterPro" id="IPR051783">
    <property type="entry name" value="NAD(P)-dependent_oxidoreduct"/>
</dbReference>
<dbReference type="GO" id="GO:0004029">
    <property type="term" value="F:aldehyde dehydrogenase (NAD+) activity"/>
    <property type="evidence" value="ECO:0007669"/>
    <property type="project" value="TreeGrafter"/>
</dbReference>
<dbReference type="Proteomes" id="UP000287651">
    <property type="component" value="Unassembled WGS sequence"/>
</dbReference>
<organism evidence="2 3">
    <name type="scientific">Ensete ventricosum</name>
    <name type="common">Abyssinian banana</name>
    <name type="synonym">Musa ensete</name>
    <dbReference type="NCBI Taxonomy" id="4639"/>
    <lineage>
        <taxon>Eukaryota</taxon>
        <taxon>Viridiplantae</taxon>
        <taxon>Streptophyta</taxon>
        <taxon>Embryophyta</taxon>
        <taxon>Tracheophyta</taxon>
        <taxon>Spermatophyta</taxon>
        <taxon>Magnoliopsida</taxon>
        <taxon>Liliopsida</taxon>
        <taxon>Zingiberales</taxon>
        <taxon>Musaceae</taxon>
        <taxon>Ensete</taxon>
    </lineage>
</organism>
<dbReference type="GO" id="GO:0005737">
    <property type="term" value="C:cytoplasm"/>
    <property type="evidence" value="ECO:0007669"/>
    <property type="project" value="TreeGrafter"/>
</dbReference>
<reference evidence="2 3" key="1">
    <citation type="journal article" date="2014" name="Agronomy (Basel)">
        <title>A Draft Genome Sequence for Ensete ventricosum, the Drought-Tolerant Tree Against Hunger.</title>
        <authorList>
            <person name="Harrison J."/>
            <person name="Moore K.A."/>
            <person name="Paszkiewicz K."/>
            <person name="Jones T."/>
            <person name="Grant M."/>
            <person name="Ambacheew D."/>
            <person name="Muzemil S."/>
            <person name="Studholme D.J."/>
        </authorList>
    </citation>
    <scope>NUCLEOTIDE SEQUENCE [LARGE SCALE GENOMIC DNA]</scope>
</reference>
<feature type="domain" description="NAD-dependent epimerase/dehydratase" evidence="1">
    <location>
        <begin position="4"/>
        <end position="80"/>
    </location>
</feature>